<dbReference type="InterPro" id="IPR036047">
    <property type="entry name" value="F-box-like_dom_sf"/>
</dbReference>
<keyword evidence="2" id="KW-1185">Reference proteome</keyword>
<dbReference type="EMBL" id="JAVRRT010000013">
    <property type="protein sequence ID" value="KAK5166700.1"/>
    <property type="molecule type" value="Genomic_DNA"/>
</dbReference>
<evidence type="ECO:0008006" key="3">
    <source>
        <dbReference type="Google" id="ProtNLM"/>
    </source>
</evidence>
<dbReference type="GeneID" id="89929578"/>
<dbReference type="RefSeq" id="XP_064656582.1">
    <property type="nucleotide sequence ID" value="XM_064805477.1"/>
</dbReference>
<dbReference type="SUPFAM" id="SSF81383">
    <property type="entry name" value="F-box domain"/>
    <property type="match status" value="1"/>
</dbReference>
<evidence type="ECO:0000313" key="1">
    <source>
        <dbReference type="EMBL" id="KAK5166700.1"/>
    </source>
</evidence>
<reference evidence="1 2" key="1">
    <citation type="submission" date="2023-08" db="EMBL/GenBank/DDBJ databases">
        <title>Black Yeasts Isolated from many extreme environments.</title>
        <authorList>
            <person name="Coleine C."/>
            <person name="Stajich J.E."/>
            <person name="Selbmann L."/>
        </authorList>
    </citation>
    <scope>NUCLEOTIDE SEQUENCE [LARGE SCALE GENOMIC DNA]</scope>
    <source>
        <strain evidence="1 2">CCFEE 5935</strain>
    </source>
</reference>
<dbReference type="CDD" id="cd09917">
    <property type="entry name" value="F-box_SF"/>
    <property type="match status" value="1"/>
</dbReference>
<name>A0AAV9P285_9PEZI</name>
<proteinExistence type="predicted"/>
<gene>
    <name evidence="1" type="ORF">LTR77_008244</name>
</gene>
<sequence>MSLIQQPTWGFEPPTETPDYHTPTLEELSNELIDKIFSFITDKRDLYRLMMTSKHCRDHVLPVLYQSLSIAIGIKLDEKLKKLATGHNVGLCYTREVVAYPDATYFDDPERAQDQLDNIINHFTPNSLTPFCWKVPYSLLPCLSQTLWQQQRNLQRLEIIPLRSSGMRGAGRDIDLYAEMKDAKFTSLQAVRAVVATVDDVRLASVALRCGKVSTLEVDARIWSGRRRTRNRADRPGRVVERRAGPAD</sequence>
<protein>
    <recommendedName>
        <fullName evidence="3">F-box domain-containing protein</fullName>
    </recommendedName>
</protein>
<comment type="caution">
    <text evidence="1">The sequence shown here is derived from an EMBL/GenBank/DDBJ whole genome shotgun (WGS) entry which is preliminary data.</text>
</comment>
<evidence type="ECO:0000313" key="2">
    <source>
        <dbReference type="Proteomes" id="UP001337655"/>
    </source>
</evidence>
<dbReference type="AlphaFoldDB" id="A0AAV9P285"/>
<accession>A0AAV9P285</accession>
<organism evidence="1 2">
    <name type="scientific">Saxophila tyrrhenica</name>
    <dbReference type="NCBI Taxonomy" id="1690608"/>
    <lineage>
        <taxon>Eukaryota</taxon>
        <taxon>Fungi</taxon>
        <taxon>Dikarya</taxon>
        <taxon>Ascomycota</taxon>
        <taxon>Pezizomycotina</taxon>
        <taxon>Dothideomycetes</taxon>
        <taxon>Dothideomycetidae</taxon>
        <taxon>Mycosphaerellales</taxon>
        <taxon>Extremaceae</taxon>
        <taxon>Saxophila</taxon>
    </lineage>
</organism>
<dbReference type="Proteomes" id="UP001337655">
    <property type="component" value="Unassembled WGS sequence"/>
</dbReference>